<evidence type="ECO:0000313" key="2">
    <source>
        <dbReference type="EMBL" id="CAF4321408.1"/>
    </source>
</evidence>
<feature type="non-terminal residue" evidence="2">
    <location>
        <position position="1"/>
    </location>
</feature>
<name>A0A820J9T9_9BILA</name>
<accession>A0A820J9T9</accession>
<feature type="region of interest" description="Disordered" evidence="1">
    <location>
        <begin position="1"/>
        <end position="37"/>
    </location>
</feature>
<protein>
    <submittedName>
        <fullName evidence="2">Uncharacterized protein</fullName>
    </submittedName>
</protein>
<proteinExistence type="predicted"/>
<organism evidence="2 3">
    <name type="scientific">Rotaria sordida</name>
    <dbReference type="NCBI Taxonomy" id="392033"/>
    <lineage>
        <taxon>Eukaryota</taxon>
        <taxon>Metazoa</taxon>
        <taxon>Spiralia</taxon>
        <taxon>Gnathifera</taxon>
        <taxon>Rotifera</taxon>
        <taxon>Eurotatoria</taxon>
        <taxon>Bdelloidea</taxon>
        <taxon>Philodinida</taxon>
        <taxon>Philodinidae</taxon>
        <taxon>Rotaria</taxon>
    </lineage>
</organism>
<reference evidence="2" key="1">
    <citation type="submission" date="2021-02" db="EMBL/GenBank/DDBJ databases">
        <authorList>
            <person name="Nowell W R."/>
        </authorList>
    </citation>
    <scope>NUCLEOTIDE SEQUENCE</scope>
</reference>
<comment type="caution">
    <text evidence="2">The sequence shown here is derived from an EMBL/GenBank/DDBJ whole genome shotgun (WGS) entry which is preliminary data.</text>
</comment>
<dbReference type="AlphaFoldDB" id="A0A820J9T9"/>
<dbReference type="EMBL" id="CAJOBD010041634">
    <property type="protein sequence ID" value="CAF4321408.1"/>
    <property type="molecule type" value="Genomic_DNA"/>
</dbReference>
<gene>
    <name evidence="2" type="ORF">JBS370_LOCUS41036</name>
</gene>
<dbReference type="Proteomes" id="UP000663836">
    <property type="component" value="Unassembled WGS sequence"/>
</dbReference>
<sequence length="37" mass="4131">LKSKHQRERSDNKELLSPADEEENCPTSTPLPPAIAK</sequence>
<evidence type="ECO:0000313" key="3">
    <source>
        <dbReference type="Proteomes" id="UP000663836"/>
    </source>
</evidence>
<evidence type="ECO:0000256" key="1">
    <source>
        <dbReference type="SAM" id="MobiDB-lite"/>
    </source>
</evidence>